<accession>A0A5D2PCT6</accession>
<keyword evidence="3" id="KW-1185">Reference proteome</keyword>
<evidence type="ECO:0000256" key="1">
    <source>
        <dbReference type="SAM" id="Phobius"/>
    </source>
</evidence>
<keyword evidence="1" id="KW-0472">Membrane</keyword>
<dbReference type="EMBL" id="CM017617">
    <property type="protein sequence ID" value="TYI14078.1"/>
    <property type="molecule type" value="Genomic_DNA"/>
</dbReference>
<keyword evidence="1" id="KW-0812">Transmembrane</keyword>
<name>A0A5D2PCT6_GOSTO</name>
<organism evidence="2 3">
    <name type="scientific">Gossypium tomentosum</name>
    <name type="common">Hawaiian cotton</name>
    <name type="synonym">Gossypium sandvicense</name>
    <dbReference type="NCBI Taxonomy" id="34277"/>
    <lineage>
        <taxon>Eukaryota</taxon>
        <taxon>Viridiplantae</taxon>
        <taxon>Streptophyta</taxon>
        <taxon>Embryophyta</taxon>
        <taxon>Tracheophyta</taxon>
        <taxon>Spermatophyta</taxon>
        <taxon>Magnoliopsida</taxon>
        <taxon>eudicotyledons</taxon>
        <taxon>Gunneridae</taxon>
        <taxon>Pentapetalae</taxon>
        <taxon>rosids</taxon>
        <taxon>malvids</taxon>
        <taxon>Malvales</taxon>
        <taxon>Malvaceae</taxon>
        <taxon>Malvoideae</taxon>
        <taxon>Gossypium</taxon>
    </lineage>
</organism>
<reference evidence="2 3" key="1">
    <citation type="submission" date="2019-07" db="EMBL/GenBank/DDBJ databases">
        <title>WGS assembly of Gossypium tomentosum.</title>
        <authorList>
            <person name="Chen Z.J."/>
            <person name="Sreedasyam A."/>
            <person name="Ando A."/>
            <person name="Song Q."/>
            <person name="De L."/>
            <person name="Hulse-Kemp A."/>
            <person name="Ding M."/>
            <person name="Ye W."/>
            <person name="Kirkbride R."/>
            <person name="Jenkins J."/>
            <person name="Plott C."/>
            <person name="Lovell J."/>
            <person name="Lin Y.-M."/>
            <person name="Vaughn R."/>
            <person name="Liu B."/>
            <person name="Li W."/>
            <person name="Simpson S."/>
            <person name="Scheffler B."/>
            <person name="Saski C."/>
            <person name="Grover C."/>
            <person name="Hu G."/>
            <person name="Conover J."/>
            <person name="Carlson J."/>
            <person name="Shu S."/>
            <person name="Boston L."/>
            <person name="Williams M."/>
            <person name="Peterson D."/>
            <person name="Mcgee K."/>
            <person name="Jones D."/>
            <person name="Wendel J."/>
            <person name="Stelly D."/>
            <person name="Grimwood J."/>
            <person name="Schmutz J."/>
        </authorList>
    </citation>
    <scope>NUCLEOTIDE SEQUENCE [LARGE SCALE GENOMIC DNA]</scope>
    <source>
        <strain evidence="2">7179.01</strain>
    </source>
</reference>
<evidence type="ECO:0000313" key="2">
    <source>
        <dbReference type="EMBL" id="TYI14078.1"/>
    </source>
</evidence>
<proteinExistence type="predicted"/>
<protein>
    <submittedName>
        <fullName evidence="2">Uncharacterized protein</fullName>
    </submittedName>
</protein>
<gene>
    <name evidence="2" type="ORF">ES332_A08G100600v1</name>
</gene>
<keyword evidence="1" id="KW-1133">Transmembrane helix</keyword>
<dbReference type="AlphaFoldDB" id="A0A5D2PCT6"/>
<sequence>MAADIVTTFGTVLHDAEGRFVVSLTVFFSVLYDPLMAKTLLIREVLSWISQKGGTMFMLSQIVRMLLLHRMIKFWEYVNIV</sequence>
<evidence type="ECO:0000313" key="3">
    <source>
        <dbReference type="Proteomes" id="UP000322667"/>
    </source>
</evidence>
<dbReference type="Proteomes" id="UP000322667">
    <property type="component" value="Chromosome A08"/>
</dbReference>
<feature type="transmembrane region" description="Helical" evidence="1">
    <location>
        <begin position="20"/>
        <end position="41"/>
    </location>
</feature>